<keyword evidence="5" id="KW-1090">Inhibition of host innate immune response by virus</keyword>
<evidence type="ECO:0000256" key="1">
    <source>
        <dbReference type="ARBA" id="ARBA00004192"/>
    </source>
</evidence>
<dbReference type="EMBL" id="MG001958">
    <property type="protein sequence ID" value="AUT11867.1"/>
    <property type="molecule type" value="Genomic_DNA"/>
</dbReference>
<protein>
    <submittedName>
        <fullName evidence="12">TrAP</fullName>
    </submittedName>
</protein>
<evidence type="ECO:0000256" key="11">
    <source>
        <dbReference type="SAM" id="MobiDB-lite"/>
    </source>
</evidence>
<keyword evidence="7" id="KW-0863">Zinc-finger</keyword>
<dbReference type="GeneID" id="35997082"/>
<evidence type="ECO:0000256" key="8">
    <source>
        <dbReference type="ARBA" id="ARBA00022833"/>
    </source>
</evidence>
<keyword evidence="10" id="KW-0899">Viral immunoevasion</keyword>
<dbReference type="GO" id="GO:0030430">
    <property type="term" value="C:host cell cytoplasm"/>
    <property type="evidence" value="ECO:0007669"/>
    <property type="project" value="UniProtKB-SubCell"/>
</dbReference>
<dbReference type="OrthoDB" id="11041at10239"/>
<dbReference type="Proteomes" id="UP000240293">
    <property type="component" value="Segment"/>
</dbReference>
<dbReference type="GO" id="GO:0052170">
    <property type="term" value="P:symbiont-mediated suppression of host innate immune response"/>
    <property type="evidence" value="ECO:0007669"/>
    <property type="project" value="UniProtKB-KW"/>
</dbReference>
<evidence type="ECO:0000256" key="5">
    <source>
        <dbReference type="ARBA" id="ARBA00022632"/>
    </source>
</evidence>
<dbReference type="GO" id="GO:0019028">
    <property type="term" value="C:viral capsid"/>
    <property type="evidence" value="ECO:0007669"/>
    <property type="project" value="InterPro"/>
</dbReference>
<evidence type="ECO:0000256" key="4">
    <source>
        <dbReference type="ARBA" id="ARBA00022581"/>
    </source>
</evidence>
<evidence type="ECO:0000256" key="6">
    <source>
        <dbReference type="ARBA" id="ARBA00022723"/>
    </source>
</evidence>
<accession>A0A2I8B2K4</accession>
<evidence type="ECO:0000256" key="2">
    <source>
        <dbReference type="ARBA" id="ARBA00007672"/>
    </source>
</evidence>
<dbReference type="RefSeq" id="YP_009465986.1">
    <property type="nucleotide sequence ID" value="NC_037066.1"/>
</dbReference>
<dbReference type="KEGG" id="vg:35997082"/>
<evidence type="ECO:0000313" key="13">
    <source>
        <dbReference type="Proteomes" id="UP000240293"/>
    </source>
</evidence>
<comment type="subcellular location">
    <subcellularLocation>
        <location evidence="1">Host cytoplasm</location>
    </subcellularLocation>
</comment>
<evidence type="ECO:0000256" key="7">
    <source>
        <dbReference type="ARBA" id="ARBA00022771"/>
    </source>
</evidence>
<dbReference type="GO" id="GO:0008270">
    <property type="term" value="F:zinc ion binding"/>
    <property type="evidence" value="ECO:0007669"/>
    <property type="project" value="UniProtKB-KW"/>
</dbReference>
<evidence type="ECO:0000256" key="10">
    <source>
        <dbReference type="ARBA" id="ARBA00023280"/>
    </source>
</evidence>
<keyword evidence="3" id="KW-0941">Suppressor of RNA silencing</keyword>
<reference evidence="12" key="1">
    <citation type="submission" date="2017-09" db="EMBL/GenBank/DDBJ databases">
        <title>From spatial viral metagenomics to biological and molecular characterization of plant viruses: the case study of geminiviruses.</title>
        <authorList>
            <person name="Claverie S."/>
            <person name="Bernardo P."/>
            <person name="Kraberger S."/>
            <person name="Hartnady P."/>
            <person name="Lefeuvre P."/>
            <person name="Lett J.-M."/>
            <person name="Filloux D."/>
            <person name="Harkins G.W."/>
            <person name="Varsani A."/>
            <person name="Martin D.P."/>
            <person name="Roumagnac P."/>
        </authorList>
    </citation>
    <scope>NUCLEOTIDE SEQUENCE [LARGE SCALE GENOMIC DNA]</scope>
    <source>
        <strain evidence="12">13-FMN-1</strain>
    </source>
</reference>
<organism evidence="12">
    <name type="scientific">Juncus maritimus associated virus</name>
    <dbReference type="NCBI Taxonomy" id="2093273"/>
    <lineage>
        <taxon>Viruses</taxon>
        <taxon>Monodnaviria</taxon>
        <taxon>Shotokuvirae</taxon>
        <taxon>Cressdnaviricota</taxon>
        <taxon>Repensiviricetes</taxon>
        <taxon>Geplafuvirales</taxon>
        <taxon>Geminiviridae</taxon>
        <taxon>Maldovirus</taxon>
        <taxon>Maldovirus junci</taxon>
        <taxon>Juncus maritimus geminivirus 1</taxon>
    </lineage>
</organism>
<keyword evidence="4" id="KW-0945">Host-virus interaction</keyword>
<dbReference type="Pfam" id="PF01440">
    <property type="entry name" value="Gemini_AL2"/>
    <property type="match status" value="1"/>
</dbReference>
<keyword evidence="9" id="KW-1035">Host cytoplasm</keyword>
<sequence length="135" mass="15732">MRSSYSSPPPSSVQIQIPPQKLIHKKAKAPKRRKRINCPCQCIIYRHPDCEHGFSHRGYNHCTPGQFRDMVRRTEEPNQCQHRQGLGHLPNIQQRIPGHSQVQPQPEESTGTSQMLDNIQDLDDLEELWEEIFRT</sequence>
<dbReference type="GO" id="GO:0005198">
    <property type="term" value="F:structural molecule activity"/>
    <property type="evidence" value="ECO:0007669"/>
    <property type="project" value="InterPro"/>
</dbReference>
<proteinExistence type="inferred from homology"/>
<feature type="region of interest" description="Disordered" evidence="11">
    <location>
        <begin position="74"/>
        <end position="117"/>
    </location>
</feature>
<keyword evidence="8" id="KW-0862">Zinc</keyword>
<comment type="similarity">
    <text evidence="2">Belongs to the geminiviridae transcriptional activator protein family.</text>
</comment>
<keyword evidence="13" id="KW-1185">Reference proteome</keyword>
<dbReference type="InterPro" id="IPR000942">
    <property type="entry name" value="Gemini_AL2"/>
</dbReference>
<keyword evidence="6" id="KW-0479">Metal-binding</keyword>
<feature type="compositionally biased region" description="Polar residues" evidence="11">
    <location>
        <begin position="100"/>
        <end position="117"/>
    </location>
</feature>
<evidence type="ECO:0000256" key="9">
    <source>
        <dbReference type="ARBA" id="ARBA00023200"/>
    </source>
</evidence>
<name>A0A2I8B2K4_9GEMI</name>
<evidence type="ECO:0000313" key="12">
    <source>
        <dbReference type="EMBL" id="AUT11867.1"/>
    </source>
</evidence>
<evidence type="ECO:0000256" key="3">
    <source>
        <dbReference type="ARBA" id="ARBA00022463"/>
    </source>
</evidence>